<proteinExistence type="predicted"/>
<organism evidence="2">
    <name type="scientific">Drosophila melanogaster</name>
    <name type="common">Fruit fly</name>
    <dbReference type="NCBI Taxonomy" id="7227"/>
    <lineage>
        <taxon>Eukaryota</taxon>
        <taxon>Metazoa</taxon>
        <taxon>Ecdysozoa</taxon>
        <taxon>Arthropoda</taxon>
        <taxon>Hexapoda</taxon>
        <taxon>Insecta</taxon>
        <taxon>Pterygota</taxon>
        <taxon>Neoptera</taxon>
        <taxon>Endopterygota</taxon>
        <taxon>Diptera</taxon>
        <taxon>Brachycera</taxon>
        <taxon>Muscomorpha</taxon>
        <taxon>Ephydroidea</taxon>
        <taxon>Drosophilidae</taxon>
        <taxon>Drosophila</taxon>
        <taxon>Sophophora</taxon>
    </lineage>
</organism>
<evidence type="ECO:0000256" key="1">
    <source>
        <dbReference type="SAM" id="MobiDB-lite"/>
    </source>
</evidence>
<protein>
    <submittedName>
        <fullName evidence="2">HDC11852</fullName>
    </submittedName>
</protein>
<reference evidence="2" key="1">
    <citation type="journal article" date="2003" name="Genome Biol.">
        <title>An integrated gene annotation and transcriptional profiling approach towards the full gene content of the Drosophila genome.</title>
        <authorList>
            <person name="Hild M."/>
            <person name="Beckmann B."/>
            <person name="Haas S.A."/>
            <person name="Koch B."/>
            <person name="Solovyev V."/>
            <person name="Busold C."/>
            <person name="Fellenberg K."/>
            <person name="Boutros M."/>
            <person name="Vingron M."/>
            <person name="Sauer F."/>
            <person name="Hoheisel J.D."/>
            <person name="Paro R."/>
        </authorList>
    </citation>
    <scope>NUCLEOTIDE SEQUENCE</scope>
</reference>
<accession>Q6IKQ4</accession>
<dbReference type="AlphaFoldDB" id="Q6IKQ4"/>
<feature type="compositionally biased region" description="Low complexity" evidence="1">
    <location>
        <begin position="78"/>
        <end position="89"/>
    </location>
</feature>
<sequence length="106" mass="11849">MSPYGLQSSVSLLRAAAARNDMRLPMLWTRIELLASPSRRRASPPRGSCIIYITTRAAKKPQISQLPAAHARRHRWQQQKQQQQLHLQHGGNVKETLSIVADSGTA</sequence>
<evidence type="ECO:0000313" key="2">
    <source>
        <dbReference type="EMBL" id="DAA03819.1"/>
    </source>
</evidence>
<dbReference type="EMBL" id="BK002312">
    <property type="protein sequence ID" value="DAA03819.1"/>
    <property type="molecule type" value="Genomic_DNA"/>
</dbReference>
<gene>
    <name evidence="2" type="ORF">HDC11852</name>
</gene>
<name>Q6IKQ4_DROME</name>
<feature type="region of interest" description="Disordered" evidence="1">
    <location>
        <begin position="68"/>
        <end position="91"/>
    </location>
</feature>